<reference evidence="2" key="5">
    <citation type="journal article" date="2021" name="G3 (Bethesda)">
        <title>Aegilops tauschii genome assembly Aet v5.0 features greater sequence contiguity and improved annotation.</title>
        <authorList>
            <person name="Wang L."/>
            <person name="Zhu T."/>
            <person name="Rodriguez J.C."/>
            <person name="Deal K.R."/>
            <person name="Dubcovsky J."/>
            <person name="McGuire P.E."/>
            <person name="Lux T."/>
            <person name="Spannagl M."/>
            <person name="Mayer K.F.X."/>
            <person name="Baldrich P."/>
            <person name="Meyers B.C."/>
            <person name="Huo N."/>
            <person name="Gu Y.Q."/>
            <person name="Zhou H."/>
            <person name="Devos K.M."/>
            <person name="Bennetzen J.L."/>
            <person name="Unver T."/>
            <person name="Budak H."/>
            <person name="Gulick P.J."/>
            <person name="Galiba G."/>
            <person name="Kalapos B."/>
            <person name="Nelson D.R."/>
            <person name="Li P."/>
            <person name="You F.M."/>
            <person name="Luo M.C."/>
            <person name="Dvorak J."/>
        </authorList>
    </citation>
    <scope>NUCLEOTIDE SEQUENCE [LARGE SCALE GENOMIC DNA]</scope>
    <source>
        <strain evidence="2">cv. AL8/78</strain>
    </source>
</reference>
<feature type="compositionally biased region" description="Low complexity" evidence="1">
    <location>
        <begin position="76"/>
        <end position="87"/>
    </location>
</feature>
<feature type="compositionally biased region" description="Low complexity" evidence="1">
    <location>
        <begin position="99"/>
        <end position="159"/>
    </location>
</feature>
<reference evidence="2" key="3">
    <citation type="journal article" date="2017" name="Nature">
        <title>Genome sequence of the progenitor of the wheat D genome Aegilops tauschii.</title>
        <authorList>
            <person name="Luo M.C."/>
            <person name="Gu Y.Q."/>
            <person name="Puiu D."/>
            <person name="Wang H."/>
            <person name="Twardziok S.O."/>
            <person name="Deal K.R."/>
            <person name="Huo N."/>
            <person name="Zhu T."/>
            <person name="Wang L."/>
            <person name="Wang Y."/>
            <person name="McGuire P.E."/>
            <person name="Liu S."/>
            <person name="Long H."/>
            <person name="Ramasamy R.K."/>
            <person name="Rodriguez J.C."/>
            <person name="Van S.L."/>
            <person name="Yuan L."/>
            <person name="Wang Z."/>
            <person name="Xia Z."/>
            <person name="Xiao L."/>
            <person name="Anderson O.D."/>
            <person name="Ouyang S."/>
            <person name="Liang Y."/>
            <person name="Zimin A.V."/>
            <person name="Pertea G."/>
            <person name="Qi P."/>
            <person name="Bennetzen J.L."/>
            <person name="Dai X."/>
            <person name="Dawson M.W."/>
            <person name="Muller H.G."/>
            <person name="Kugler K."/>
            <person name="Rivarola-Duarte L."/>
            <person name="Spannagl M."/>
            <person name="Mayer K.F.X."/>
            <person name="Lu F.H."/>
            <person name="Bevan M.W."/>
            <person name="Leroy P."/>
            <person name="Li P."/>
            <person name="You F.M."/>
            <person name="Sun Q."/>
            <person name="Liu Z."/>
            <person name="Lyons E."/>
            <person name="Wicker T."/>
            <person name="Salzberg S.L."/>
            <person name="Devos K.M."/>
            <person name="Dvorak J."/>
        </authorList>
    </citation>
    <scope>NUCLEOTIDE SEQUENCE [LARGE SCALE GENOMIC DNA]</scope>
    <source>
        <strain evidence="2">cv. AL8/78</strain>
    </source>
</reference>
<dbReference type="EnsemblPlants" id="AET2Gv21167400.1">
    <property type="protein sequence ID" value="AET2Gv21167400.1"/>
    <property type="gene ID" value="AET2Gv21167400"/>
</dbReference>
<feature type="compositionally biased region" description="Low complexity" evidence="1">
    <location>
        <begin position="1"/>
        <end position="25"/>
    </location>
</feature>
<proteinExistence type="predicted"/>
<dbReference type="AlphaFoldDB" id="A0A453DB46"/>
<dbReference type="GO" id="GO:0003723">
    <property type="term" value="F:RNA binding"/>
    <property type="evidence" value="ECO:0007669"/>
    <property type="project" value="TreeGrafter"/>
</dbReference>
<evidence type="ECO:0000256" key="1">
    <source>
        <dbReference type="SAM" id="MobiDB-lite"/>
    </source>
</evidence>
<dbReference type="InterPro" id="IPR027417">
    <property type="entry name" value="P-loop_NTPase"/>
</dbReference>
<reference evidence="2" key="4">
    <citation type="submission" date="2019-03" db="UniProtKB">
        <authorList>
            <consortium name="EnsemblPlants"/>
        </authorList>
    </citation>
    <scope>IDENTIFICATION</scope>
</reference>
<dbReference type="SUPFAM" id="SSF52540">
    <property type="entry name" value="P-loop containing nucleoside triphosphate hydrolases"/>
    <property type="match status" value="1"/>
</dbReference>
<evidence type="ECO:0000313" key="3">
    <source>
        <dbReference type="Proteomes" id="UP000015105"/>
    </source>
</evidence>
<dbReference type="Gene3D" id="3.40.50.300">
    <property type="entry name" value="P-loop containing nucleotide triphosphate hydrolases"/>
    <property type="match status" value="1"/>
</dbReference>
<feature type="compositionally biased region" description="Low complexity" evidence="1">
    <location>
        <begin position="58"/>
        <end position="68"/>
    </location>
</feature>
<name>A0A453DB46_AEGTS</name>
<accession>A0A453DB46</accession>
<dbReference type="GO" id="GO:0000380">
    <property type="term" value="P:alternative mRNA splicing, via spliceosome"/>
    <property type="evidence" value="ECO:0007669"/>
    <property type="project" value="TreeGrafter"/>
</dbReference>
<dbReference type="Proteomes" id="UP000015105">
    <property type="component" value="Chromosome 2D"/>
</dbReference>
<dbReference type="GO" id="GO:0005634">
    <property type="term" value="C:nucleus"/>
    <property type="evidence" value="ECO:0007669"/>
    <property type="project" value="TreeGrafter"/>
</dbReference>
<sequence length="424" mass="45581">WRRGRATMPRSPRRSAPATTATKPTPSRRRRRRACSSTRRTATSTSTSAPAGCGGRRCTGAGSPTAGRARARRRGSAAAGATASGAGWWRSRPWRWATRRPPSATSAASASPGGTTPWAASGRPAAAASGSGARGSSPTGAGSSITAPGSGSGTPSSAPWTSIPSPWPRLGSPRTASGSALLTTLMPATKGLVWLMLLSGQCSGSAIFPHVLLKNVVVEMQFSREDGLELVDGYEPWSSALVDGNAVFGPVFPEQKECEVMMMVGLPASGKTTWAEKWVKEHPEKRFVLLGTNLALDQMKVPGLLRKNNYGERFDRLMDHATQIFNTLLDRAARIPRNYILDQTNVYKSARIRKLRPFANYCKIAVVVFPSSTELNSRAAKRFQEMGKDVPAEAVDQMTGNYLDKLLGVFYPCSIYILYKSLIC</sequence>
<evidence type="ECO:0000313" key="2">
    <source>
        <dbReference type="EnsemblPlants" id="AET2Gv21167400.1"/>
    </source>
</evidence>
<reference evidence="3" key="2">
    <citation type="journal article" date="2017" name="Nat. Plants">
        <title>The Aegilops tauschii genome reveals multiple impacts of transposons.</title>
        <authorList>
            <person name="Zhao G."/>
            <person name="Zou C."/>
            <person name="Li K."/>
            <person name="Wang K."/>
            <person name="Li T."/>
            <person name="Gao L."/>
            <person name="Zhang X."/>
            <person name="Wang H."/>
            <person name="Yang Z."/>
            <person name="Liu X."/>
            <person name="Jiang W."/>
            <person name="Mao L."/>
            <person name="Kong X."/>
            <person name="Jiao Y."/>
            <person name="Jia J."/>
        </authorList>
    </citation>
    <scope>NUCLEOTIDE SEQUENCE [LARGE SCALE GENOMIC DNA]</scope>
    <source>
        <strain evidence="3">cv. AL8/78</strain>
    </source>
</reference>
<protein>
    <submittedName>
        <fullName evidence="2">Uncharacterized protein</fullName>
    </submittedName>
</protein>
<dbReference type="PANTHER" id="PTHR12381">
    <property type="entry name" value="HETEROGENEOUS NUCLEAR RIBONUCLEOPROTEIN U FAMILY MEMBER"/>
    <property type="match status" value="1"/>
</dbReference>
<dbReference type="Gramene" id="AET2Gv21167400.1">
    <property type="protein sequence ID" value="AET2Gv21167400.1"/>
    <property type="gene ID" value="AET2Gv21167400"/>
</dbReference>
<feature type="compositionally biased region" description="Low complexity" evidence="1">
    <location>
        <begin position="35"/>
        <end position="51"/>
    </location>
</feature>
<keyword evidence="3" id="KW-1185">Reference proteome</keyword>
<organism evidence="2 3">
    <name type="scientific">Aegilops tauschii subsp. strangulata</name>
    <name type="common">Goatgrass</name>
    <dbReference type="NCBI Taxonomy" id="200361"/>
    <lineage>
        <taxon>Eukaryota</taxon>
        <taxon>Viridiplantae</taxon>
        <taxon>Streptophyta</taxon>
        <taxon>Embryophyta</taxon>
        <taxon>Tracheophyta</taxon>
        <taxon>Spermatophyta</taxon>
        <taxon>Magnoliopsida</taxon>
        <taxon>Liliopsida</taxon>
        <taxon>Poales</taxon>
        <taxon>Poaceae</taxon>
        <taxon>BOP clade</taxon>
        <taxon>Pooideae</taxon>
        <taxon>Triticodae</taxon>
        <taxon>Triticeae</taxon>
        <taxon>Triticinae</taxon>
        <taxon>Aegilops</taxon>
    </lineage>
</organism>
<dbReference type="Pfam" id="PF13671">
    <property type="entry name" value="AAA_33"/>
    <property type="match status" value="1"/>
</dbReference>
<reference evidence="3" key="1">
    <citation type="journal article" date="2014" name="Science">
        <title>Ancient hybridizations among the ancestral genomes of bread wheat.</title>
        <authorList>
            <consortium name="International Wheat Genome Sequencing Consortium,"/>
            <person name="Marcussen T."/>
            <person name="Sandve S.R."/>
            <person name="Heier L."/>
            <person name="Spannagl M."/>
            <person name="Pfeifer M."/>
            <person name="Jakobsen K.S."/>
            <person name="Wulff B.B."/>
            <person name="Steuernagel B."/>
            <person name="Mayer K.F."/>
            <person name="Olsen O.A."/>
        </authorList>
    </citation>
    <scope>NUCLEOTIDE SEQUENCE [LARGE SCALE GENOMIC DNA]</scope>
    <source>
        <strain evidence="3">cv. AL8/78</strain>
    </source>
</reference>
<dbReference type="PANTHER" id="PTHR12381:SF56">
    <property type="entry name" value="B30.2_SPRY DOMAIN-CONTAINING PROTEIN-RELATED"/>
    <property type="match status" value="1"/>
</dbReference>
<feature type="region of interest" description="Disordered" evidence="1">
    <location>
        <begin position="1"/>
        <end position="174"/>
    </location>
</feature>